<dbReference type="Pfam" id="PF04223">
    <property type="entry name" value="CitF"/>
    <property type="match status" value="1"/>
</dbReference>
<dbReference type="EMBL" id="CP007139">
    <property type="protein sequence ID" value="AIE83752.1"/>
    <property type="molecule type" value="Genomic_DNA"/>
</dbReference>
<dbReference type="AlphaFoldDB" id="A0A068NJX1"/>
<dbReference type="GO" id="GO:0009346">
    <property type="term" value="C:ATP-independent citrate lyase complex"/>
    <property type="evidence" value="ECO:0007669"/>
    <property type="project" value="InterPro"/>
</dbReference>
<dbReference type="GO" id="GO:0005737">
    <property type="term" value="C:cytoplasm"/>
    <property type="evidence" value="ECO:0007669"/>
    <property type="project" value="InterPro"/>
</dbReference>
<dbReference type="OrthoDB" id="9767643at2"/>
<dbReference type="InterPro" id="IPR037171">
    <property type="entry name" value="NagB/RpiA_transferase-like"/>
</dbReference>
<dbReference type="GO" id="GO:0016829">
    <property type="term" value="F:lyase activity"/>
    <property type="evidence" value="ECO:0007669"/>
    <property type="project" value="UniProtKB-KW"/>
</dbReference>
<dbReference type="HOGENOM" id="CLU_046521_2_0_0"/>
<dbReference type="InterPro" id="IPR006472">
    <property type="entry name" value="Citrate_lyase_asu"/>
</dbReference>
<evidence type="ECO:0000313" key="2">
    <source>
        <dbReference type="Proteomes" id="UP000027982"/>
    </source>
</evidence>
<dbReference type="GO" id="GO:0008814">
    <property type="term" value="F:citrate CoA-transferase activity"/>
    <property type="evidence" value="ECO:0007669"/>
    <property type="project" value="InterPro"/>
</dbReference>
<dbReference type="PANTHER" id="PTHR40596">
    <property type="entry name" value="CITRATE LYASE ALPHA CHAIN"/>
    <property type="match status" value="1"/>
</dbReference>
<dbReference type="SUPFAM" id="SSF100950">
    <property type="entry name" value="NagB/RpiA/CoA transferase-like"/>
    <property type="match status" value="2"/>
</dbReference>
<dbReference type="GO" id="GO:0006084">
    <property type="term" value="P:acetyl-CoA metabolic process"/>
    <property type="evidence" value="ECO:0007669"/>
    <property type="project" value="InterPro"/>
</dbReference>
<dbReference type="Gene3D" id="3.40.1080.10">
    <property type="entry name" value="Glutaconate Coenzyme A-transferase"/>
    <property type="match status" value="2"/>
</dbReference>
<protein>
    <submittedName>
        <fullName evidence="1">Citrate lyase, alpha subunit</fullName>
    </submittedName>
</protein>
<accession>A0A068NJX1</accession>
<proteinExistence type="predicted"/>
<dbReference type="PANTHER" id="PTHR40596:SF1">
    <property type="entry name" value="CITRATE LYASE ALPHA CHAIN"/>
    <property type="match status" value="1"/>
</dbReference>
<name>A0A068NJX1_FIMGI</name>
<keyword evidence="1" id="KW-0456">Lyase</keyword>
<organism evidence="1 2">
    <name type="scientific">Fimbriimonas ginsengisoli Gsoil 348</name>
    <dbReference type="NCBI Taxonomy" id="661478"/>
    <lineage>
        <taxon>Bacteria</taxon>
        <taxon>Bacillati</taxon>
        <taxon>Armatimonadota</taxon>
        <taxon>Fimbriimonadia</taxon>
        <taxon>Fimbriimonadales</taxon>
        <taxon>Fimbriimonadaceae</taxon>
        <taxon>Fimbriimonas</taxon>
    </lineage>
</organism>
<evidence type="ECO:0000313" key="1">
    <source>
        <dbReference type="EMBL" id="AIE83752.1"/>
    </source>
</evidence>
<dbReference type="KEGG" id="fgi:OP10G_0384"/>
<reference evidence="1 2" key="1">
    <citation type="journal article" date="2014" name="PLoS ONE">
        <title>The first complete genome sequence of the class fimbriimonadia in the phylum armatimonadetes.</title>
        <authorList>
            <person name="Hu Z.Y."/>
            <person name="Wang Y.Z."/>
            <person name="Im W.T."/>
            <person name="Wang S.Y."/>
            <person name="Zhao G.P."/>
            <person name="Zheng H.J."/>
            <person name="Quan Z.X."/>
        </authorList>
    </citation>
    <scope>NUCLEOTIDE SEQUENCE [LARGE SCALE GENOMIC DNA]</scope>
    <source>
        <strain evidence="1">Gsoil 348</strain>
    </source>
</reference>
<dbReference type="eggNOG" id="COG3051">
    <property type="taxonomic scope" value="Bacteria"/>
</dbReference>
<dbReference type="RefSeq" id="WP_025227578.1">
    <property type="nucleotide sequence ID" value="NZ_CP007139.1"/>
</dbReference>
<dbReference type="STRING" id="661478.OP10G_0384"/>
<sequence length="514" mass="55005">MTVNLIGREIPAENAGRPLIPYRGVGAIEPSGRVVGPPVRSCRDYPADGNKLAQDLPTALKNAGLRDGMVVSTHHHLRDGDYVARQLFAAAELLGVRDLVWFPSAVFPSHAELLPYLENGTIHHIEGSLNGPVGSYASSGKMPGWAVLRSHGSRYRAIQEGEVRVDIAVIAAPSADPFGNLKGTEGPSACGGLGFALADAQYADHVIAVTDNLVPFPCAPWQIQGNHVDQVVVVDRIGDSSRIVSGTTELTRSPERLLIAEYAARFTLAAGLLRDGWSFQAGAGGISLAFTLFVRDLMRESGVQARFVRGGSTRYLVEMLETGLTGYILDGQTFDLEGVRSMRENPRHLMTSPFNSYNYHGKGNVASMLGCAVLGATEVDLDFNANVVSHSDGRMLHGIGGWQDALFAGCTILAVPTFRNRVPIVRDRLTTFCGPGELIDVIVTERGIAVNPRREDLLAAVAGKGLPIRPLSELKDEAEALCGGPPEPLALDGPVVGLVTWVDGTILDTLRRVP</sequence>
<dbReference type="Proteomes" id="UP000027982">
    <property type="component" value="Chromosome"/>
</dbReference>
<keyword evidence="2" id="KW-1185">Reference proteome</keyword>
<gene>
    <name evidence="1" type="ORF">OP10G_0384</name>
</gene>